<dbReference type="PANTHER" id="PTHR30055">
    <property type="entry name" value="HTH-TYPE TRANSCRIPTIONAL REGULATOR RUTR"/>
    <property type="match status" value="1"/>
</dbReference>
<organism evidence="4 5">
    <name type="scientific">Cedecea neteri</name>
    <dbReference type="NCBI Taxonomy" id="158822"/>
    <lineage>
        <taxon>Bacteria</taxon>
        <taxon>Pseudomonadati</taxon>
        <taxon>Pseudomonadota</taxon>
        <taxon>Gammaproteobacteria</taxon>
        <taxon>Enterobacterales</taxon>
        <taxon>Enterobacteriaceae</taxon>
        <taxon>Cedecea</taxon>
    </lineage>
</organism>
<dbReference type="InterPro" id="IPR050109">
    <property type="entry name" value="HTH-type_TetR-like_transc_reg"/>
</dbReference>
<evidence type="ECO:0000313" key="4">
    <source>
        <dbReference type="EMBL" id="ATF91166.1"/>
    </source>
</evidence>
<dbReference type="InterPro" id="IPR023772">
    <property type="entry name" value="DNA-bd_HTH_TetR-type_CS"/>
</dbReference>
<dbReference type="Gene3D" id="1.10.357.10">
    <property type="entry name" value="Tetracycline Repressor, domain 2"/>
    <property type="match status" value="1"/>
</dbReference>
<gene>
    <name evidence="4" type="ORF">CO704_03215</name>
</gene>
<dbReference type="PRINTS" id="PR00455">
    <property type="entry name" value="HTHTETR"/>
</dbReference>
<proteinExistence type="predicted"/>
<dbReference type="PANTHER" id="PTHR30055:SF222">
    <property type="entry name" value="REGULATORY PROTEIN"/>
    <property type="match status" value="1"/>
</dbReference>
<keyword evidence="1 2" id="KW-0238">DNA-binding</keyword>
<evidence type="ECO:0000259" key="3">
    <source>
        <dbReference type="PROSITE" id="PS50977"/>
    </source>
</evidence>
<accession>A0A291DU66</accession>
<sequence length="221" mass="24186">MCAPAARGSKAKTPVAKSITLSGYFIDPGDAGMARPLSPQKQAALLDAAVAIIAESGLSATTASIAKRAEVAVGTLFTYFPTKDQLLNEVYLKLKQDMSDLLVAGYPKEADFRTQIVHIWRGYTEWALKNPEGKQVLRLLTVSDLLTSETLSSTPEALNQADKMFDEAIKQSLFVTDSKTFIYAIIQNISDATSEQIVRHPADKEKLLQLGFRMMWNAISA</sequence>
<dbReference type="PROSITE" id="PS50977">
    <property type="entry name" value="HTH_TETR_2"/>
    <property type="match status" value="1"/>
</dbReference>
<dbReference type="Pfam" id="PF00440">
    <property type="entry name" value="TetR_N"/>
    <property type="match status" value="1"/>
</dbReference>
<dbReference type="GO" id="GO:0003677">
    <property type="term" value="F:DNA binding"/>
    <property type="evidence" value="ECO:0007669"/>
    <property type="project" value="UniProtKB-UniRule"/>
</dbReference>
<feature type="DNA-binding region" description="H-T-H motif" evidence="2">
    <location>
        <begin position="61"/>
        <end position="80"/>
    </location>
</feature>
<dbReference type="InterPro" id="IPR001647">
    <property type="entry name" value="HTH_TetR"/>
</dbReference>
<name>A0A291DU66_9ENTR</name>
<evidence type="ECO:0000256" key="1">
    <source>
        <dbReference type="ARBA" id="ARBA00023125"/>
    </source>
</evidence>
<evidence type="ECO:0000256" key="2">
    <source>
        <dbReference type="PROSITE-ProRule" id="PRU00335"/>
    </source>
</evidence>
<protein>
    <submittedName>
        <fullName evidence="4">TetR/AcrR family transcriptional regulator</fullName>
    </submittedName>
</protein>
<dbReference type="EMBL" id="CP023525">
    <property type="protein sequence ID" value="ATF91166.1"/>
    <property type="molecule type" value="Genomic_DNA"/>
</dbReference>
<dbReference type="PROSITE" id="PS01081">
    <property type="entry name" value="HTH_TETR_1"/>
    <property type="match status" value="1"/>
</dbReference>
<reference evidence="4 5" key="1">
    <citation type="submission" date="2017-09" db="EMBL/GenBank/DDBJ databases">
        <title>FDA dAtabase for Regulatory Grade micrObial Sequences (FDA-ARGOS): Supporting development and validation of Infectious Disease Dx tests.</title>
        <authorList>
            <person name="Minogue T."/>
            <person name="Wolcott M."/>
            <person name="Wasieloski L."/>
            <person name="Aguilar W."/>
            <person name="Moore D."/>
            <person name="Tallon L."/>
            <person name="Sadzewicz L."/>
            <person name="Ott S."/>
            <person name="Zhao X."/>
            <person name="Nagaraj S."/>
            <person name="Vavikolanu K."/>
            <person name="Aluvathingal J."/>
            <person name="Nadendla S."/>
            <person name="Sichtig H."/>
        </authorList>
    </citation>
    <scope>NUCLEOTIDE SEQUENCE [LARGE SCALE GENOMIC DNA]</scope>
    <source>
        <strain evidence="4 5">FDAARGOS_392</strain>
    </source>
</reference>
<dbReference type="SUPFAM" id="SSF46689">
    <property type="entry name" value="Homeodomain-like"/>
    <property type="match status" value="1"/>
</dbReference>
<dbReference type="AlphaFoldDB" id="A0A291DU66"/>
<dbReference type="Proteomes" id="UP000217979">
    <property type="component" value="Chromosome"/>
</dbReference>
<feature type="domain" description="HTH tetR-type" evidence="3">
    <location>
        <begin position="39"/>
        <end position="98"/>
    </location>
</feature>
<evidence type="ECO:0000313" key="5">
    <source>
        <dbReference type="Proteomes" id="UP000217979"/>
    </source>
</evidence>
<dbReference type="InterPro" id="IPR009057">
    <property type="entry name" value="Homeodomain-like_sf"/>
</dbReference>